<dbReference type="STRING" id="619805.SAMN05660477_02096"/>
<evidence type="ECO:0000256" key="1">
    <source>
        <dbReference type="SAM" id="Phobius"/>
    </source>
</evidence>
<evidence type="ECO:0000313" key="2">
    <source>
        <dbReference type="EMBL" id="SKB96022.1"/>
    </source>
</evidence>
<evidence type="ECO:0000313" key="3">
    <source>
        <dbReference type="Proteomes" id="UP000191112"/>
    </source>
</evidence>
<feature type="transmembrane region" description="Helical" evidence="1">
    <location>
        <begin position="100"/>
        <end position="121"/>
    </location>
</feature>
<dbReference type="Proteomes" id="UP000191112">
    <property type="component" value="Unassembled WGS sequence"/>
</dbReference>
<keyword evidence="1" id="KW-0812">Transmembrane</keyword>
<feature type="transmembrane region" description="Helical" evidence="1">
    <location>
        <begin position="211"/>
        <end position="231"/>
    </location>
</feature>
<feature type="transmembrane region" description="Helical" evidence="1">
    <location>
        <begin position="265"/>
        <end position="281"/>
    </location>
</feature>
<keyword evidence="3" id="KW-1185">Reference proteome</keyword>
<dbReference type="InterPro" id="IPR049458">
    <property type="entry name" value="EpsG-like"/>
</dbReference>
<gene>
    <name evidence="2" type="ORF">SAMN05660477_02096</name>
</gene>
<feature type="transmembrane region" description="Helical" evidence="1">
    <location>
        <begin position="344"/>
        <end position="362"/>
    </location>
</feature>
<name>A0A1T5FIU8_9FLAO</name>
<proteinExistence type="predicted"/>
<organism evidence="2 3">
    <name type="scientific">Soonwooa buanensis</name>
    <dbReference type="NCBI Taxonomy" id="619805"/>
    <lineage>
        <taxon>Bacteria</taxon>
        <taxon>Pseudomonadati</taxon>
        <taxon>Bacteroidota</taxon>
        <taxon>Flavobacteriia</taxon>
        <taxon>Flavobacteriales</taxon>
        <taxon>Weeksellaceae</taxon>
        <taxon>Chryseobacterium group</taxon>
        <taxon>Soonwooa</taxon>
    </lineage>
</organism>
<feature type="transmembrane region" description="Helical" evidence="1">
    <location>
        <begin position="12"/>
        <end position="32"/>
    </location>
</feature>
<sequence length="363" mass="42789">MFDFIPVEFYTAIQYNILLLVLLIIIAHSWVYDVRDQQSLQFFQILGISLTVFMILYMGQRQINYRFGDTVNYNKVYKVMQSGESFKIEKDYFFNYMMLYFSQVMSISGFLQLCSVLYILPCYLFSRKYFGNYWFFAMFMFMASFSFWAYGVNGVRNGLGTSFFLLALVFYQRKWLMYALFMVSYFMHASLIIPIAAFVVSGLYKNPKAYLAIWFLAIPLSLAGGSAWAGFFSSLGFAEDRTQGYLTGGEKYDSSFSQTGFRWDFLLYSASAVFAGWYFIFKKKITDKFYIHLFGTYCIANAFWILVITAAFSNRFAYLSWFLMPAVIAYPMFRYKVWENQYKIFAIVLLLYFMFTYLMNVIL</sequence>
<feature type="transmembrane region" description="Helical" evidence="1">
    <location>
        <begin position="175"/>
        <end position="199"/>
    </location>
</feature>
<keyword evidence="1" id="KW-1133">Transmembrane helix</keyword>
<keyword evidence="1" id="KW-0472">Membrane</keyword>
<feature type="transmembrane region" description="Helical" evidence="1">
    <location>
        <begin position="39"/>
        <end position="59"/>
    </location>
</feature>
<dbReference type="RefSeq" id="WP_079667313.1">
    <property type="nucleotide sequence ID" value="NZ_FUYZ01000006.1"/>
</dbReference>
<dbReference type="AlphaFoldDB" id="A0A1T5FIU8"/>
<dbReference type="Pfam" id="PF14897">
    <property type="entry name" value="EpsG"/>
    <property type="match status" value="1"/>
</dbReference>
<reference evidence="2 3" key="1">
    <citation type="submission" date="2017-02" db="EMBL/GenBank/DDBJ databases">
        <authorList>
            <person name="Peterson S.W."/>
        </authorList>
    </citation>
    <scope>NUCLEOTIDE SEQUENCE [LARGE SCALE GENOMIC DNA]</scope>
    <source>
        <strain evidence="2 3">DSM 22323</strain>
    </source>
</reference>
<dbReference type="EMBL" id="FUYZ01000006">
    <property type="protein sequence ID" value="SKB96022.1"/>
    <property type="molecule type" value="Genomic_DNA"/>
</dbReference>
<protein>
    <submittedName>
        <fullName evidence="2">EpsG family protein</fullName>
    </submittedName>
</protein>
<accession>A0A1T5FIU8</accession>
<feature type="transmembrane region" description="Helical" evidence="1">
    <location>
        <begin position="318"/>
        <end position="337"/>
    </location>
</feature>
<feature type="transmembrane region" description="Helical" evidence="1">
    <location>
        <begin position="293"/>
        <end position="312"/>
    </location>
</feature>
<feature type="transmembrane region" description="Helical" evidence="1">
    <location>
        <begin position="133"/>
        <end position="155"/>
    </location>
</feature>